<dbReference type="SMART" id="SM00304">
    <property type="entry name" value="HAMP"/>
    <property type="match status" value="1"/>
</dbReference>
<evidence type="ECO:0000256" key="2">
    <source>
        <dbReference type="ARBA" id="ARBA00004370"/>
    </source>
</evidence>
<dbReference type="GO" id="GO:0016020">
    <property type="term" value="C:membrane"/>
    <property type="evidence" value="ECO:0007669"/>
    <property type="project" value="UniProtKB-SubCell"/>
</dbReference>
<dbReference type="InterPro" id="IPR003661">
    <property type="entry name" value="HisK_dim/P_dom"/>
</dbReference>
<dbReference type="SMART" id="SM00388">
    <property type="entry name" value="HisKA"/>
    <property type="match status" value="1"/>
</dbReference>
<evidence type="ECO:0000256" key="3">
    <source>
        <dbReference type="ARBA" id="ARBA00012438"/>
    </source>
</evidence>
<dbReference type="InterPro" id="IPR036890">
    <property type="entry name" value="HATPase_C_sf"/>
</dbReference>
<proteinExistence type="predicted"/>
<protein>
    <recommendedName>
        <fullName evidence="3">histidine kinase</fullName>
        <ecNumber evidence="3">2.7.13.3</ecNumber>
    </recommendedName>
</protein>
<dbReference type="InterPro" id="IPR004358">
    <property type="entry name" value="Sig_transdc_His_kin-like_C"/>
</dbReference>
<dbReference type="Gene3D" id="3.30.565.10">
    <property type="entry name" value="Histidine kinase-like ATPase, C-terminal domain"/>
    <property type="match status" value="1"/>
</dbReference>
<keyword evidence="4" id="KW-0597">Phosphoprotein</keyword>
<evidence type="ECO:0000256" key="7">
    <source>
        <dbReference type="ARBA" id="ARBA00023012"/>
    </source>
</evidence>
<sequence length="484" mass="53787">MPSATQPRSTSRPWWQQVLGATRTRILIVYLLLLLLLSGIATPIFLLLFLASVDNRVREDLAEEMESFQDTYALWEQQPAQSVGDLKQFIVDFLARRVPEDDNYLIFTIEGEYYQANPRVLPDVIQPGSTLMNYWANLTAPAQGERSSSDPEIGNILYLAQPLEVDGEVQGVFISVHTTAGERQEALAGAAIFFQVAAGVVLGAFALAWVVTGKLLAPVQKLAVTARSVSESDLTQRLPVKGTGEIADLTHTFNEMLDRLQSAFMAQQNFINDAGHELRTPLTVIRGHLELLDAESEEQQETLNLVIDELDRMNRFVNDLILLVRAEQPNFLQLETIDIPSFIEEVFAKIQPLGDRNWRLTIRGTGQMRGDRQRLTGALINLAQNAVQHTRMGDLIELGASVRSTQVQLWIRDTGEGIALSDQERIFERFARAAHRYRRSDGAGLGLPIVRAVVEAHGGKVTLTSQVGVGSTFTLILPLQPPED</sequence>
<dbReference type="Pfam" id="PF02518">
    <property type="entry name" value="HATPase_c"/>
    <property type="match status" value="1"/>
</dbReference>
<feature type="transmembrane region" description="Helical" evidence="9">
    <location>
        <begin position="27"/>
        <end position="51"/>
    </location>
</feature>
<evidence type="ECO:0000256" key="1">
    <source>
        <dbReference type="ARBA" id="ARBA00000085"/>
    </source>
</evidence>
<dbReference type="InterPro" id="IPR003660">
    <property type="entry name" value="HAMP_dom"/>
</dbReference>
<evidence type="ECO:0000256" key="4">
    <source>
        <dbReference type="ARBA" id="ARBA00022553"/>
    </source>
</evidence>
<evidence type="ECO:0000256" key="9">
    <source>
        <dbReference type="SAM" id="Phobius"/>
    </source>
</evidence>
<gene>
    <name evidence="12" type="ORF">HJG54_24525</name>
</gene>
<reference evidence="12" key="1">
    <citation type="submission" date="2020-05" db="EMBL/GenBank/DDBJ databases">
        <authorList>
            <person name="Zhu T."/>
            <person name="Keshari N."/>
            <person name="Lu X."/>
        </authorList>
    </citation>
    <scope>NUCLEOTIDE SEQUENCE</scope>
    <source>
        <strain evidence="12">NK1-12</strain>
    </source>
</reference>
<dbReference type="AlphaFoldDB" id="A0AA97AJL5"/>
<dbReference type="FunFam" id="3.30.565.10:FF:000006">
    <property type="entry name" value="Sensor histidine kinase WalK"/>
    <property type="match status" value="1"/>
</dbReference>
<keyword evidence="7" id="KW-0902">Two-component regulatory system</keyword>
<comment type="catalytic activity">
    <reaction evidence="1">
        <text>ATP + protein L-histidine = ADP + protein N-phospho-L-histidine.</text>
        <dbReference type="EC" id="2.7.13.3"/>
    </reaction>
</comment>
<dbReference type="GO" id="GO:0000155">
    <property type="term" value="F:phosphorelay sensor kinase activity"/>
    <property type="evidence" value="ECO:0007669"/>
    <property type="project" value="InterPro"/>
</dbReference>
<evidence type="ECO:0000256" key="8">
    <source>
        <dbReference type="ARBA" id="ARBA00023136"/>
    </source>
</evidence>
<name>A0AA97AJL5_9CYAN</name>
<feature type="domain" description="HAMP" evidence="11">
    <location>
        <begin position="213"/>
        <end position="265"/>
    </location>
</feature>
<dbReference type="FunFam" id="1.10.287.130:FF:000001">
    <property type="entry name" value="Two-component sensor histidine kinase"/>
    <property type="match status" value="1"/>
</dbReference>
<dbReference type="InterPro" id="IPR005467">
    <property type="entry name" value="His_kinase_dom"/>
</dbReference>
<accession>A0AA97AJL5</accession>
<dbReference type="Gene3D" id="6.10.340.10">
    <property type="match status" value="1"/>
</dbReference>
<dbReference type="PROSITE" id="PS50885">
    <property type="entry name" value="HAMP"/>
    <property type="match status" value="1"/>
</dbReference>
<dbReference type="PROSITE" id="PS50109">
    <property type="entry name" value="HIS_KIN"/>
    <property type="match status" value="1"/>
</dbReference>
<evidence type="ECO:0000313" key="12">
    <source>
        <dbReference type="EMBL" id="WNZ26774.1"/>
    </source>
</evidence>
<dbReference type="Pfam" id="PF00512">
    <property type="entry name" value="HisKA"/>
    <property type="match status" value="1"/>
</dbReference>
<dbReference type="CDD" id="cd00075">
    <property type="entry name" value="HATPase"/>
    <property type="match status" value="1"/>
</dbReference>
<dbReference type="SUPFAM" id="SSF55874">
    <property type="entry name" value="ATPase domain of HSP90 chaperone/DNA topoisomerase II/histidine kinase"/>
    <property type="match status" value="1"/>
</dbReference>
<dbReference type="InterPro" id="IPR036097">
    <property type="entry name" value="HisK_dim/P_sf"/>
</dbReference>
<evidence type="ECO:0000259" key="11">
    <source>
        <dbReference type="PROSITE" id="PS50885"/>
    </source>
</evidence>
<dbReference type="Gene3D" id="1.10.287.130">
    <property type="match status" value="1"/>
</dbReference>
<feature type="domain" description="Histidine kinase" evidence="10">
    <location>
        <begin position="273"/>
        <end position="481"/>
    </location>
</feature>
<dbReference type="PANTHER" id="PTHR43711">
    <property type="entry name" value="TWO-COMPONENT HISTIDINE KINASE"/>
    <property type="match status" value="1"/>
</dbReference>
<keyword evidence="6" id="KW-0418">Kinase</keyword>
<comment type="subcellular location">
    <subcellularLocation>
        <location evidence="2">Membrane</location>
    </subcellularLocation>
</comment>
<dbReference type="InterPro" id="IPR050736">
    <property type="entry name" value="Sensor_HK_Regulatory"/>
</dbReference>
<keyword evidence="8 9" id="KW-0472">Membrane</keyword>
<evidence type="ECO:0000256" key="5">
    <source>
        <dbReference type="ARBA" id="ARBA00022679"/>
    </source>
</evidence>
<evidence type="ECO:0000259" key="10">
    <source>
        <dbReference type="PROSITE" id="PS50109"/>
    </source>
</evidence>
<keyword evidence="9" id="KW-1133">Transmembrane helix</keyword>
<dbReference type="InterPro" id="IPR003594">
    <property type="entry name" value="HATPase_dom"/>
</dbReference>
<organism evidence="12">
    <name type="scientific">Leptolyngbya sp. NK1-12</name>
    <dbReference type="NCBI Taxonomy" id="2547451"/>
    <lineage>
        <taxon>Bacteria</taxon>
        <taxon>Bacillati</taxon>
        <taxon>Cyanobacteriota</taxon>
        <taxon>Cyanophyceae</taxon>
        <taxon>Leptolyngbyales</taxon>
        <taxon>Leptolyngbyaceae</taxon>
        <taxon>Leptolyngbya group</taxon>
        <taxon>Leptolyngbya</taxon>
    </lineage>
</organism>
<dbReference type="SUPFAM" id="SSF47384">
    <property type="entry name" value="Homodimeric domain of signal transducing histidine kinase"/>
    <property type="match status" value="1"/>
</dbReference>
<dbReference type="CDD" id="cd00082">
    <property type="entry name" value="HisKA"/>
    <property type="match status" value="1"/>
</dbReference>
<dbReference type="Pfam" id="PF00672">
    <property type="entry name" value="HAMP"/>
    <property type="match status" value="1"/>
</dbReference>
<dbReference type="CDD" id="cd06225">
    <property type="entry name" value="HAMP"/>
    <property type="match status" value="1"/>
</dbReference>
<dbReference type="PANTHER" id="PTHR43711:SF28">
    <property type="entry name" value="SENSOR HISTIDINE KINASE YXDK"/>
    <property type="match status" value="1"/>
</dbReference>
<dbReference type="SUPFAM" id="SSF158472">
    <property type="entry name" value="HAMP domain-like"/>
    <property type="match status" value="1"/>
</dbReference>
<feature type="transmembrane region" description="Helical" evidence="9">
    <location>
        <begin position="187"/>
        <end position="211"/>
    </location>
</feature>
<evidence type="ECO:0000256" key="6">
    <source>
        <dbReference type="ARBA" id="ARBA00022777"/>
    </source>
</evidence>
<dbReference type="SMART" id="SM00387">
    <property type="entry name" value="HATPase_c"/>
    <property type="match status" value="1"/>
</dbReference>
<dbReference type="EC" id="2.7.13.3" evidence="3"/>
<keyword evidence="5" id="KW-0808">Transferase</keyword>
<keyword evidence="9" id="KW-0812">Transmembrane</keyword>
<dbReference type="PRINTS" id="PR00344">
    <property type="entry name" value="BCTRLSENSOR"/>
</dbReference>
<dbReference type="EMBL" id="CP053586">
    <property type="protein sequence ID" value="WNZ26774.1"/>
    <property type="molecule type" value="Genomic_DNA"/>
</dbReference>